<dbReference type="InterPro" id="IPR003913">
    <property type="entry name" value="Tuberin"/>
</dbReference>
<dbReference type="InterPro" id="IPR027107">
    <property type="entry name" value="Tuberin/Ral-act_asu"/>
</dbReference>
<dbReference type="InterPro" id="IPR016024">
    <property type="entry name" value="ARM-type_fold"/>
</dbReference>
<feature type="compositionally biased region" description="Low complexity" evidence="3">
    <location>
        <begin position="933"/>
        <end position="956"/>
    </location>
</feature>
<dbReference type="GO" id="GO:0051898">
    <property type="term" value="P:negative regulation of phosphatidylinositol 3-kinase/protein kinase B signal transduction"/>
    <property type="evidence" value="ECO:0007669"/>
    <property type="project" value="TreeGrafter"/>
</dbReference>
<feature type="compositionally biased region" description="Basic and acidic residues" evidence="3">
    <location>
        <begin position="1121"/>
        <end position="1144"/>
    </location>
</feature>
<feature type="region of interest" description="Disordered" evidence="3">
    <location>
        <begin position="1115"/>
        <end position="1145"/>
    </location>
</feature>
<reference evidence="5" key="1">
    <citation type="submission" date="2021-11" db="EMBL/GenBank/DDBJ databases">
        <authorList>
            <person name="Schell T."/>
        </authorList>
    </citation>
    <scope>NUCLEOTIDE SEQUENCE</scope>
    <source>
        <strain evidence="5">M5</strain>
    </source>
</reference>
<dbReference type="FunFam" id="3.40.50.11210:FF:000001">
    <property type="entry name" value="Ral GTPase-activating protein subunit alpha-1 isoform 1"/>
    <property type="match status" value="1"/>
</dbReference>
<feature type="compositionally biased region" description="Polar residues" evidence="3">
    <location>
        <begin position="1227"/>
        <end position="1236"/>
    </location>
</feature>
<dbReference type="Gene3D" id="3.40.50.11210">
    <property type="entry name" value="Rap/Ran-GAP"/>
    <property type="match status" value="1"/>
</dbReference>
<feature type="coiled-coil region" evidence="2">
    <location>
        <begin position="1598"/>
        <end position="1625"/>
    </location>
</feature>
<feature type="compositionally biased region" description="Basic and acidic residues" evidence="3">
    <location>
        <begin position="1237"/>
        <end position="1246"/>
    </location>
</feature>
<evidence type="ECO:0000256" key="2">
    <source>
        <dbReference type="SAM" id="Coils"/>
    </source>
</evidence>
<gene>
    <name evidence="5" type="ORF">DGAL_LOCUS14882</name>
</gene>
<dbReference type="PROSITE" id="PS50085">
    <property type="entry name" value="RAPGAP"/>
    <property type="match status" value="1"/>
</dbReference>
<dbReference type="SUPFAM" id="SSF48371">
    <property type="entry name" value="ARM repeat"/>
    <property type="match status" value="1"/>
</dbReference>
<feature type="compositionally biased region" description="Basic and acidic residues" evidence="3">
    <location>
        <begin position="1288"/>
        <end position="1312"/>
    </location>
</feature>
<dbReference type="Pfam" id="PF11864">
    <property type="entry name" value="DUF3384"/>
    <property type="match status" value="1"/>
</dbReference>
<sequence>MSNSRDKTFPEKLKQFFKFSSKSPASSQSQTCGSFPRLKVEKFMLTKDVQRSLTCEIPVGQRLKTLQEIGEEVASKRIEDDGAETLWLLINDLFVISSTEERQTALMFLKNLITGQYERLGMLRVYIFDIVKESQFSEDNFILIELLKAMTDNGKDLLYLEESIGGFLLQFLLQVSQLQLLKQFLPFLLNVIKFNSAYVDGNIIGGVVSTLCGLAISSSDSEEILLIISVFDAIICYSNLPNESIVVFTSTLCRLVNVSSYSNLSWKIMRNLIGTHLGTSTLYTLIHCLQTSEDPSLLRGGIFFIGMVLWSDRPANCPICPPAVVLPALSEALKHSKNPLVVFETGLTMQKLVRLDGANLVGLAWDWILEILDHFLQFGDEYPKVRQIFLEMLSDVQDLVEKGVYMGSMELFFETMERGLPYLNESSVVLLMNFQLEKIKPSQPNWISNFNKYIQRFYVEEKRIQPRFRILDMIESTVVTQRRLHDEELLELVLLPLFQNLHLEHDVSIREKAVDLIVSLCHHCNSKHCTGLLDILERIMERPFNVDHGDIVNIPSEEELSDVVKCTHGLIELFLVKMYQLPSSHAVQIYKTLVRHANLHYEKPIYFEFALSTKLAVFDFILNITADGDYRLGYAPLSRYSPYILIDHKHGERVGGTNRKEVRSATEDPTSTVYSQITQMSLGEACVAVIRCLNQERDWRVLKLVLEKIPRVLNNKALVLSRHNTDIDYVGRALCSLISDTTLNNPETLRNAPPKFSRAEFQLYVFRVLTSLASYHAYLKSETQQKLVKCLEVGLKFKDTAKTCVVALTISALEMKETMYKLLPGVLLSLSKISATVSIAPNILEFLSTLNRLPEVYSSFVEEQYLSIFAITLPFINPFKFNHYVVSLAHHVVSLWFLSCKLPLRKNFVCYIVKGFKNNVLIPCEEGLSQMAQNQSSSGQSSAEESSSRVRSGSFSRTGPGNVRSTGAGDASKISQDETRIMFHRELMETCADLMSRYTYGNSAPYAQQSDTVGKILKDGPSQTWLIGHKLVTITTSPCLRVANQRGLCDRCSLLCKLGSDETSVTAIENDDLSSPAISEVTGFRRRHRSAMSPAALSPNEHGIDSRAEDIQAKLRSRHKSSIDDRRLTIDMDDPNREQQEPESKASIAQIPCVCYCSGWAKIHIRRPTGDTSWVTRLLNPPQSINDVFLLSDWSEEPVPNLATVLIPKLDTLKEVSNSHPKLDRSVSASATLKSPSSRDVDRFAPDVEVGDGVSIEDDNRERPPIARQTSLKEIPSSSRKSCEAIPEESKELEGAKSDDITDFQPHPRDRVYTMPALNMQRRGTNDPTMRRQLSNIDSSLKDANASSGSNPSFIFLQLYYSPMTSAVTAANKEGSDAGSPPILVPNNINTAIKNLDRIPPYETHKIGVLYVGKGQAGKESEILANEHGSVRYMEFLHKLGQLISLNEVDTRGTYIGGLEVSGADGKFAYLWKDDVLQVIFHVATLMPTLPKDPAGTNKKRHIGNNYVTIVYNDSGEDHQMNTIRGQFNHACVIVEPLDHATHRVTLKCRDDLHELMGGPVEPKLVSDRNVSLLSRQMAFHSNLAALILQSKSNYPYASNWLERLRQIKRTKARLEKEDVKEREKNPWLQYNLSSTLDFTEFTSPKTA</sequence>
<dbReference type="EMBL" id="CAKKLH010000312">
    <property type="protein sequence ID" value="CAH0111244.1"/>
    <property type="molecule type" value="Genomic_DNA"/>
</dbReference>
<proteinExistence type="predicted"/>
<keyword evidence="2" id="KW-0175">Coiled coil</keyword>
<dbReference type="Proteomes" id="UP000789390">
    <property type="component" value="Unassembled WGS sequence"/>
</dbReference>
<feature type="region of interest" description="Disordered" evidence="3">
    <location>
        <begin position="1217"/>
        <end position="1313"/>
    </location>
</feature>
<dbReference type="OrthoDB" id="5797019at2759"/>
<dbReference type="InterPro" id="IPR035974">
    <property type="entry name" value="Rap/Ran-GAP_sf"/>
</dbReference>
<feature type="domain" description="Rap-GAP" evidence="4">
    <location>
        <begin position="1393"/>
        <end position="1619"/>
    </location>
</feature>
<evidence type="ECO:0000313" key="6">
    <source>
        <dbReference type="Proteomes" id="UP000789390"/>
    </source>
</evidence>
<comment type="caution">
    <text evidence="5">The sequence shown here is derived from an EMBL/GenBank/DDBJ whole genome shotgun (WGS) entry which is preliminary data.</text>
</comment>
<dbReference type="SUPFAM" id="SSF111347">
    <property type="entry name" value="Rap/Ran-GAP"/>
    <property type="match status" value="1"/>
</dbReference>
<dbReference type="GO" id="GO:0030178">
    <property type="term" value="P:negative regulation of Wnt signaling pathway"/>
    <property type="evidence" value="ECO:0007669"/>
    <property type="project" value="TreeGrafter"/>
</dbReference>
<protein>
    <recommendedName>
        <fullName evidence="4">Rap-GAP domain-containing protein</fullName>
    </recommendedName>
</protein>
<dbReference type="GO" id="GO:0032007">
    <property type="term" value="P:negative regulation of TOR signaling"/>
    <property type="evidence" value="ECO:0007669"/>
    <property type="project" value="InterPro"/>
</dbReference>
<keyword evidence="6" id="KW-1185">Reference proteome</keyword>
<keyword evidence="1" id="KW-0343">GTPase activation</keyword>
<dbReference type="InterPro" id="IPR000331">
    <property type="entry name" value="Rap/Ran_GAP_dom"/>
</dbReference>
<dbReference type="GO" id="GO:0051056">
    <property type="term" value="P:regulation of small GTPase mediated signal transduction"/>
    <property type="evidence" value="ECO:0007669"/>
    <property type="project" value="InterPro"/>
</dbReference>
<evidence type="ECO:0000259" key="4">
    <source>
        <dbReference type="PROSITE" id="PS50085"/>
    </source>
</evidence>
<dbReference type="Pfam" id="PF02145">
    <property type="entry name" value="Rap_GAP"/>
    <property type="match status" value="1"/>
</dbReference>
<accession>A0A8J2WTV0</accession>
<dbReference type="PRINTS" id="PR01431">
    <property type="entry name" value="TUBERIN"/>
</dbReference>
<dbReference type="GO" id="GO:0005634">
    <property type="term" value="C:nucleus"/>
    <property type="evidence" value="ECO:0007669"/>
    <property type="project" value="InterPro"/>
</dbReference>
<dbReference type="InterPro" id="IPR024584">
    <property type="entry name" value="Tuberin_N"/>
</dbReference>
<dbReference type="PANTHER" id="PTHR10063:SF0">
    <property type="entry name" value="TUBERIN"/>
    <property type="match status" value="1"/>
</dbReference>
<dbReference type="GO" id="GO:0033596">
    <property type="term" value="C:TSC1-TSC2 complex"/>
    <property type="evidence" value="ECO:0007669"/>
    <property type="project" value="InterPro"/>
</dbReference>
<dbReference type="Pfam" id="PF03542">
    <property type="entry name" value="Tuberin"/>
    <property type="match status" value="1"/>
</dbReference>
<name>A0A8J2WTV0_9CRUS</name>
<dbReference type="GO" id="GO:0051726">
    <property type="term" value="P:regulation of cell cycle"/>
    <property type="evidence" value="ECO:0007669"/>
    <property type="project" value="TreeGrafter"/>
</dbReference>
<evidence type="ECO:0000256" key="3">
    <source>
        <dbReference type="SAM" id="MobiDB-lite"/>
    </source>
</evidence>
<dbReference type="GO" id="GO:0046627">
    <property type="term" value="P:negative regulation of insulin receptor signaling pathway"/>
    <property type="evidence" value="ECO:0007669"/>
    <property type="project" value="TreeGrafter"/>
</dbReference>
<evidence type="ECO:0000313" key="5">
    <source>
        <dbReference type="EMBL" id="CAH0111244.1"/>
    </source>
</evidence>
<organism evidence="5 6">
    <name type="scientific">Daphnia galeata</name>
    <dbReference type="NCBI Taxonomy" id="27404"/>
    <lineage>
        <taxon>Eukaryota</taxon>
        <taxon>Metazoa</taxon>
        <taxon>Ecdysozoa</taxon>
        <taxon>Arthropoda</taxon>
        <taxon>Crustacea</taxon>
        <taxon>Branchiopoda</taxon>
        <taxon>Diplostraca</taxon>
        <taxon>Cladocera</taxon>
        <taxon>Anomopoda</taxon>
        <taxon>Daphniidae</taxon>
        <taxon>Daphnia</taxon>
    </lineage>
</organism>
<dbReference type="PANTHER" id="PTHR10063">
    <property type="entry name" value="TUBERIN"/>
    <property type="match status" value="1"/>
</dbReference>
<feature type="region of interest" description="Disordered" evidence="3">
    <location>
        <begin position="933"/>
        <end position="973"/>
    </location>
</feature>
<dbReference type="GO" id="GO:0005096">
    <property type="term" value="F:GTPase activator activity"/>
    <property type="evidence" value="ECO:0007669"/>
    <property type="project" value="UniProtKB-KW"/>
</dbReference>
<dbReference type="InterPro" id="IPR018515">
    <property type="entry name" value="Tuberin-type_domain"/>
</dbReference>
<evidence type="ECO:0000256" key="1">
    <source>
        <dbReference type="ARBA" id="ARBA00022468"/>
    </source>
</evidence>
<feature type="compositionally biased region" description="Polar residues" evidence="3">
    <location>
        <begin position="1268"/>
        <end position="1280"/>
    </location>
</feature>